<evidence type="ECO:0000256" key="1">
    <source>
        <dbReference type="SAM" id="MobiDB-lite"/>
    </source>
</evidence>
<protein>
    <submittedName>
        <fullName evidence="2">Uncharacterized protein</fullName>
    </submittedName>
</protein>
<comment type="caution">
    <text evidence="2">The sequence shown here is derived from an EMBL/GenBank/DDBJ whole genome shotgun (WGS) entry which is preliminary data.</text>
</comment>
<keyword evidence="3" id="KW-1185">Reference proteome</keyword>
<dbReference type="EMBL" id="QPFP01000136">
    <property type="protein sequence ID" value="TEB20551.1"/>
    <property type="molecule type" value="Genomic_DNA"/>
</dbReference>
<organism evidence="2 3">
    <name type="scientific">Coprinellus micaceus</name>
    <name type="common">Glistening ink-cap mushroom</name>
    <name type="synonym">Coprinus micaceus</name>
    <dbReference type="NCBI Taxonomy" id="71717"/>
    <lineage>
        <taxon>Eukaryota</taxon>
        <taxon>Fungi</taxon>
        <taxon>Dikarya</taxon>
        <taxon>Basidiomycota</taxon>
        <taxon>Agaricomycotina</taxon>
        <taxon>Agaricomycetes</taxon>
        <taxon>Agaricomycetidae</taxon>
        <taxon>Agaricales</taxon>
        <taxon>Agaricineae</taxon>
        <taxon>Psathyrellaceae</taxon>
        <taxon>Coprinellus</taxon>
    </lineage>
</organism>
<evidence type="ECO:0000313" key="3">
    <source>
        <dbReference type="Proteomes" id="UP000298030"/>
    </source>
</evidence>
<name>A0A4Y7SHA4_COPMI</name>
<reference evidence="2 3" key="1">
    <citation type="journal article" date="2019" name="Nat. Ecol. Evol.">
        <title>Megaphylogeny resolves global patterns of mushroom evolution.</title>
        <authorList>
            <person name="Varga T."/>
            <person name="Krizsan K."/>
            <person name="Foldi C."/>
            <person name="Dima B."/>
            <person name="Sanchez-Garcia M."/>
            <person name="Sanchez-Ramirez S."/>
            <person name="Szollosi G.J."/>
            <person name="Szarkandi J.G."/>
            <person name="Papp V."/>
            <person name="Albert L."/>
            <person name="Andreopoulos W."/>
            <person name="Angelini C."/>
            <person name="Antonin V."/>
            <person name="Barry K.W."/>
            <person name="Bougher N.L."/>
            <person name="Buchanan P."/>
            <person name="Buyck B."/>
            <person name="Bense V."/>
            <person name="Catcheside P."/>
            <person name="Chovatia M."/>
            <person name="Cooper J."/>
            <person name="Damon W."/>
            <person name="Desjardin D."/>
            <person name="Finy P."/>
            <person name="Geml J."/>
            <person name="Haridas S."/>
            <person name="Hughes K."/>
            <person name="Justo A."/>
            <person name="Karasinski D."/>
            <person name="Kautmanova I."/>
            <person name="Kiss B."/>
            <person name="Kocsube S."/>
            <person name="Kotiranta H."/>
            <person name="LaButti K.M."/>
            <person name="Lechner B.E."/>
            <person name="Liimatainen K."/>
            <person name="Lipzen A."/>
            <person name="Lukacs Z."/>
            <person name="Mihaltcheva S."/>
            <person name="Morgado L.N."/>
            <person name="Niskanen T."/>
            <person name="Noordeloos M.E."/>
            <person name="Ohm R.A."/>
            <person name="Ortiz-Santana B."/>
            <person name="Ovrebo C."/>
            <person name="Racz N."/>
            <person name="Riley R."/>
            <person name="Savchenko A."/>
            <person name="Shiryaev A."/>
            <person name="Soop K."/>
            <person name="Spirin V."/>
            <person name="Szebenyi C."/>
            <person name="Tomsovsky M."/>
            <person name="Tulloss R.E."/>
            <person name="Uehling J."/>
            <person name="Grigoriev I.V."/>
            <person name="Vagvolgyi C."/>
            <person name="Papp T."/>
            <person name="Martin F.M."/>
            <person name="Miettinen O."/>
            <person name="Hibbett D.S."/>
            <person name="Nagy L.G."/>
        </authorList>
    </citation>
    <scope>NUCLEOTIDE SEQUENCE [LARGE SCALE GENOMIC DNA]</scope>
    <source>
        <strain evidence="2 3">FP101781</strain>
    </source>
</reference>
<feature type="region of interest" description="Disordered" evidence="1">
    <location>
        <begin position="1"/>
        <end position="73"/>
    </location>
</feature>
<evidence type="ECO:0000313" key="2">
    <source>
        <dbReference type="EMBL" id="TEB20551.1"/>
    </source>
</evidence>
<proteinExistence type="predicted"/>
<sequence length="217" mass="23625">MSDPQDLQQAPTSLAMSHVQDEKRPQSRRGGECNRTKGKGWKTFRTQWASSRTVGAGSNGRSYGGSASSLNIKEEKQRLCVTASTGKCPGAESLQIHAVETPNESLGSIDESPADESLTYKAESSESRDPALGLYARPTPSLVSPRKRMLDKETPDIGIPKRYGDRRRPDPKPSRISGTARRWGEEGRKDGTSPRERERAGTGKSRNGGGGREERGV</sequence>
<feature type="compositionally biased region" description="Basic and acidic residues" evidence="1">
    <location>
        <begin position="182"/>
        <end position="201"/>
    </location>
</feature>
<feature type="compositionally biased region" description="Basic and acidic residues" evidence="1">
    <location>
        <begin position="162"/>
        <end position="173"/>
    </location>
</feature>
<accession>A0A4Y7SHA4</accession>
<gene>
    <name evidence="2" type="ORF">FA13DRAFT_207452</name>
</gene>
<feature type="compositionally biased region" description="Polar residues" evidence="1">
    <location>
        <begin position="1"/>
        <end position="15"/>
    </location>
</feature>
<feature type="compositionally biased region" description="Polar residues" evidence="1">
    <location>
        <begin position="59"/>
        <end position="71"/>
    </location>
</feature>
<dbReference type="AlphaFoldDB" id="A0A4Y7SHA4"/>
<feature type="compositionally biased region" description="Polar residues" evidence="1">
    <location>
        <begin position="44"/>
        <end position="53"/>
    </location>
</feature>
<dbReference type="Proteomes" id="UP000298030">
    <property type="component" value="Unassembled WGS sequence"/>
</dbReference>
<feature type="compositionally biased region" description="Basic and acidic residues" evidence="1">
    <location>
        <begin position="19"/>
        <end position="35"/>
    </location>
</feature>
<feature type="region of interest" description="Disordered" evidence="1">
    <location>
        <begin position="86"/>
        <end position="217"/>
    </location>
</feature>